<dbReference type="PANTHER" id="PTHR15162">
    <property type="entry name" value="ASPARTOACYLASE"/>
    <property type="match status" value="1"/>
</dbReference>
<evidence type="ECO:0000256" key="2">
    <source>
        <dbReference type="ARBA" id="ARBA00022723"/>
    </source>
</evidence>
<evidence type="ECO:0000256" key="3">
    <source>
        <dbReference type="ARBA" id="ARBA00022801"/>
    </source>
</evidence>
<proteinExistence type="predicted"/>
<dbReference type="PANTHER" id="PTHR15162:SF7">
    <property type="entry name" value="SUCCINYLGLUTAMATE DESUCCINYLASE"/>
    <property type="match status" value="1"/>
</dbReference>
<dbReference type="InterPro" id="IPR055438">
    <property type="entry name" value="AstE_AspA_cat"/>
</dbReference>
<keyword evidence="2" id="KW-0479">Metal-binding</keyword>
<dbReference type="EMBL" id="SZVP01000014">
    <property type="protein sequence ID" value="TMM43317.1"/>
    <property type="molecule type" value="Genomic_DNA"/>
</dbReference>
<dbReference type="Pfam" id="PF24827">
    <property type="entry name" value="AstE_AspA_cat"/>
    <property type="match status" value="1"/>
</dbReference>
<dbReference type="Proteomes" id="UP000307702">
    <property type="component" value="Unassembled WGS sequence"/>
</dbReference>
<comment type="caution">
    <text evidence="6">The sequence shown here is derived from an EMBL/GenBank/DDBJ whole genome shotgun (WGS) entry which is preliminary data.</text>
</comment>
<dbReference type="SUPFAM" id="SSF53187">
    <property type="entry name" value="Zn-dependent exopeptidases"/>
    <property type="match status" value="1"/>
</dbReference>
<keyword evidence="4" id="KW-0862">Zinc</keyword>
<feature type="domain" description="Succinylglutamate desuccinylase/Aspartoacylase catalytic" evidence="5">
    <location>
        <begin position="53"/>
        <end position="207"/>
    </location>
</feature>
<sequence length="360" mass="40501">MDIDFSEINYLKDPKWQDLHADYEQFLLSMTGPTVIDISGSDETKFRVFTTLLHGNEPSGLIAIHRYLTEVLTQKPPCTNMRFIICSVEAAASKPLFSKRFVDGGMDLNRFFGKQCSFDCNDGQRGYCQRAFLIEQAIREVNPEMVIDLHNTASPTPTFAISAVITTETLALASLFCQTLVLSDLTMGSIIEQSFHCPFITIECGGSQDEQAHEIAFAGISKVAQCQNIAYMQPEKTVEVMHRPLRLQLKDNIALSYAQHDEGYAGVTLKNNIECFNFGSAHQDEMLGWLDGNGLDNLTLVDKSGKNVLHDYFYARENQLVCRYNLRLFKATTHKDTATNDCLFYVVKLPYAYMGQNALC</sequence>
<evidence type="ECO:0000313" key="6">
    <source>
        <dbReference type="EMBL" id="TMM43317.1"/>
    </source>
</evidence>
<dbReference type="OrthoDB" id="9782876at2"/>
<dbReference type="GO" id="GO:0016788">
    <property type="term" value="F:hydrolase activity, acting on ester bonds"/>
    <property type="evidence" value="ECO:0007669"/>
    <property type="project" value="InterPro"/>
</dbReference>
<evidence type="ECO:0000313" key="7">
    <source>
        <dbReference type="Proteomes" id="UP000307702"/>
    </source>
</evidence>
<gene>
    <name evidence="6" type="ORF">FCS21_13145</name>
</gene>
<evidence type="ECO:0000256" key="1">
    <source>
        <dbReference type="ARBA" id="ARBA00001947"/>
    </source>
</evidence>
<dbReference type="Gene3D" id="3.40.630.10">
    <property type="entry name" value="Zn peptidases"/>
    <property type="match status" value="1"/>
</dbReference>
<accession>A0A8H2PJW5</accession>
<organism evidence="6 7">
    <name type="scientific">Colwellia ponticola</name>
    <dbReference type="NCBI Taxonomy" id="2304625"/>
    <lineage>
        <taxon>Bacteria</taxon>
        <taxon>Pseudomonadati</taxon>
        <taxon>Pseudomonadota</taxon>
        <taxon>Gammaproteobacteria</taxon>
        <taxon>Alteromonadales</taxon>
        <taxon>Colwelliaceae</taxon>
        <taxon>Colwellia</taxon>
    </lineage>
</organism>
<dbReference type="GO" id="GO:0005829">
    <property type="term" value="C:cytosol"/>
    <property type="evidence" value="ECO:0007669"/>
    <property type="project" value="TreeGrafter"/>
</dbReference>
<evidence type="ECO:0000256" key="4">
    <source>
        <dbReference type="ARBA" id="ARBA00022833"/>
    </source>
</evidence>
<dbReference type="InterPro" id="IPR050178">
    <property type="entry name" value="AspA/AstE_fam"/>
</dbReference>
<protein>
    <recommendedName>
        <fullName evidence="5">Succinylglutamate desuccinylase/Aspartoacylase catalytic domain-containing protein</fullName>
    </recommendedName>
</protein>
<name>A0A8H2PJW5_9GAMM</name>
<dbReference type="RefSeq" id="WP_138624005.1">
    <property type="nucleotide sequence ID" value="NZ_SZVP01000014.1"/>
</dbReference>
<comment type="cofactor">
    <cofactor evidence="1">
        <name>Zn(2+)</name>
        <dbReference type="ChEBI" id="CHEBI:29105"/>
    </cofactor>
</comment>
<dbReference type="GO" id="GO:0046872">
    <property type="term" value="F:metal ion binding"/>
    <property type="evidence" value="ECO:0007669"/>
    <property type="project" value="UniProtKB-KW"/>
</dbReference>
<keyword evidence="3" id="KW-0378">Hydrolase</keyword>
<dbReference type="AlphaFoldDB" id="A0A8H2PJW5"/>
<evidence type="ECO:0000259" key="5">
    <source>
        <dbReference type="Pfam" id="PF24827"/>
    </source>
</evidence>
<reference evidence="6 7" key="1">
    <citation type="submission" date="2019-05" db="EMBL/GenBank/DDBJ databases">
        <title>Colwellia ponticola sp. nov., isolated from seawater.</title>
        <authorList>
            <person name="Yoon J.-H."/>
        </authorList>
    </citation>
    <scope>NUCLEOTIDE SEQUENCE [LARGE SCALE GENOMIC DNA]</scope>
    <source>
        <strain evidence="6 7">OISW-25</strain>
    </source>
</reference>
<keyword evidence="7" id="KW-1185">Reference proteome</keyword>